<dbReference type="EMBL" id="JACEGQ020000019">
    <property type="protein sequence ID" value="KAH8481003.1"/>
    <property type="molecule type" value="Genomic_DNA"/>
</dbReference>
<evidence type="ECO:0008006" key="3">
    <source>
        <dbReference type="Google" id="ProtNLM"/>
    </source>
</evidence>
<evidence type="ECO:0000313" key="2">
    <source>
        <dbReference type="Proteomes" id="UP000807159"/>
    </source>
</evidence>
<accession>A0A8T2WLJ2</accession>
<dbReference type="AlphaFoldDB" id="A0A8T2WLJ2"/>
<keyword evidence="2" id="KW-1185">Reference proteome</keyword>
<reference evidence="1" key="1">
    <citation type="journal article" date="2021" name="J. Hered.">
        <title>Genome Assembly of Salicaceae Populus deltoides (Eastern Cottonwood) I-69 Based on Nanopore Sequencing and Hi-C Technologies.</title>
        <authorList>
            <person name="Bai S."/>
            <person name="Wu H."/>
            <person name="Zhang J."/>
            <person name="Pan Z."/>
            <person name="Zhao W."/>
            <person name="Li Z."/>
            <person name="Tong C."/>
        </authorList>
    </citation>
    <scope>NUCLEOTIDE SEQUENCE</scope>
    <source>
        <tissue evidence="1">Leaf</tissue>
    </source>
</reference>
<name>A0A8T2WLJ2_POPDE</name>
<proteinExistence type="predicted"/>
<comment type="caution">
    <text evidence="1">The sequence shown here is derived from an EMBL/GenBank/DDBJ whole genome shotgun (WGS) entry which is preliminary data.</text>
</comment>
<dbReference type="Proteomes" id="UP000807159">
    <property type="component" value="Chromosome 19"/>
</dbReference>
<sequence>MTKRKQVVDPNQVINLEDSMTQDESRLKLEARVNRPKHHHALPIDSKYFRSREEEARVADQLKQRWEFFRHSLKYLPASREKETSIRVITTEIERLRKRLKSLAPTTYTTSIIHQNKMIW</sequence>
<evidence type="ECO:0000313" key="1">
    <source>
        <dbReference type="EMBL" id="KAH8481003.1"/>
    </source>
</evidence>
<organism evidence="1 2">
    <name type="scientific">Populus deltoides</name>
    <name type="common">Eastern poplar</name>
    <name type="synonym">Eastern cottonwood</name>
    <dbReference type="NCBI Taxonomy" id="3696"/>
    <lineage>
        <taxon>Eukaryota</taxon>
        <taxon>Viridiplantae</taxon>
        <taxon>Streptophyta</taxon>
        <taxon>Embryophyta</taxon>
        <taxon>Tracheophyta</taxon>
        <taxon>Spermatophyta</taxon>
        <taxon>Magnoliopsida</taxon>
        <taxon>eudicotyledons</taxon>
        <taxon>Gunneridae</taxon>
        <taxon>Pentapetalae</taxon>
        <taxon>rosids</taxon>
        <taxon>fabids</taxon>
        <taxon>Malpighiales</taxon>
        <taxon>Salicaceae</taxon>
        <taxon>Saliceae</taxon>
        <taxon>Populus</taxon>
    </lineage>
</organism>
<gene>
    <name evidence="1" type="ORF">H0E87_031054</name>
</gene>
<protein>
    <recommendedName>
        <fullName evidence="3">Enkurin domain-containing protein</fullName>
    </recommendedName>
</protein>